<evidence type="ECO:0000256" key="3">
    <source>
        <dbReference type="ARBA" id="ARBA00022605"/>
    </source>
</evidence>
<feature type="domain" description="Aldehyde dehydrogenase" evidence="8">
    <location>
        <begin position="325"/>
        <end position="415"/>
    </location>
</feature>
<dbReference type="InterPro" id="IPR016163">
    <property type="entry name" value="Ald_DH_C"/>
</dbReference>
<dbReference type="NCBIfam" id="TIGR00407">
    <property type="entry name" value="proA"/>
    <property type="match status" value="1"/>
</dbReference>
<dbReference type="Gene3D" id="3.40.309.10">
    <property type="entry name" value="Aldehyde Dehydrogenase, Chain A, domain 2"/>
    <property type="match status" value="1"/>
</dbReference>
<dbReference type="HAMAP" id="MF_00412">
    <property type="entry name" value="ProA"/>
    <property type="match status" value="1"/>
</dbReference>
<evidence type="ECO:0000256" key="4">
    <source>
        <dbReference type="ARBA" id="ARBA00022650"/>
    </source>
</evidence>
<dbReference type="UniPathway" id="UPA00098">
    <property type="reaction ID" value="UER00360"/>
</dbReference>
<evidence type="ECO:0000313" key="9">
    <source>
        <dbReference type="EMBL" id="SVA22931.1"/>
    </source>
</evidence>
<name>A0A381U5A7_9ZZZZ</name>
<dbReference type="InterPro" id="IPR012134">
    <property type="entry name" value="Glu-5-SA_DH"/>
</dbReference>
<gene>
    <name evidence="9" type="ORF">METZ01_LOCUS75785</name>
</gene>
<evidence type="ECO:0000259" key="8">
    <source>
        <dbReference type="Pfam" id="PF00171"/>
    </source>
</evidence>
<keyword evidence="5" id="KW-0521">NADP</keyword>
<dbReference type="Gene3D" id="3.40.605.10">
    <property type="entry name" value="Aldehyde Dehydrogenase, Chain A, domain 1"/>
    <property type="match status" value="1"/>
</dbReference>
<comment type="catalytic activity">
    <reaction evidence="7">
        <text>L-glutamate 5-semialdehyde + phosphate + NADP(+) = L-glutamyl 5-phosphate + NADPH + H(+)</text>
        <dbReference type="Rhea" id="RHEA:19541"/>
        <dbReference type="ChEBI" id="CHEBI:15378"/>
        <dbReference type="ChEBI" id="CHEBI:43474"/>
        <dbReference type="ChEBI" id="CHEBI:57783"/>
        <dbReference type="ChEBI" id="CHEBI:58066"/>
        <dbReference type="ChEBI" id="CHEBI:58274"/>
        <dbReference type="ChEBI" id="CHEBI:58349"/>
        <dbReference type="EC" id="1.2.1.41"/>
    </reaction>
</comment>
<dbReference type="SUPFAM" id="SSF53720">
    <property type="entry name" value="ALDH-like"/>
    <property type="match status" value="1"/>
</dbReference>
<dbReference type="CDD" id="cd07079">
    <property type="entry name" value="ALDH_F18-19_ProA-GPR"/>
    <property type="match status" value="1"/>
</dbReference>
<dbReference type="EC" id="1.2.1.41" evidence="2"/>
<dbReference type="NCBIfam" id="NF001221">
    <property type="entry name" value="PRK00197.1"/>
    <property type="match status" value="1"/>
</dbReference>
<dbReference type="PANTHER" id="PTHR11063">
    <property type="entry name" value="GLUTAMATE SEMIALDEHYDE DEHYDROGENASE"/>
    <property type="match status" value="1"/>
</dbReference>
<evidence type="ECO:0000256" key="7">
    <source>
        <dbReference type="ARBA" id="ARBA00049024"/>
    </source>
</evidence>
<dbReference type="EMBL" id="UINC01005688">
    <property type="protein sequence ID" value="SVA22931.1"/>
    <property type="molecule type" value="Genomic_DNA"/>
</dbReference>
<dbReference type="InterPro" id="IPR015590">
    <property type="entry name" value="Aldehyde_DH_dom"/>
</dbReference>
<evidence type="ECO:0000256" key="5">
    <source>
        <dbReference type="ARBA" id="ARBA00022857"/>
    </source>
</evidence>
<dbReference type="PROSITE" id="PS01223">
    <property type="entry name" value="PROA"/>
    <property type="match status" value="1"/>
</dbReference>
<dbReference type="InterPro" id="IPR016162">
    <property type="entry name" value="Ald_DH_N"/>
</dbReference>
<evidence type="ECO:0000256" key="1">
    <source>
        <dbReference type="ARBA" id="ARBA00004985"/>
    </source>
</evidence>
<sequence length="425" mass="46312">MGSLSSGSNNYGRRARIASKEIARAGSELKNEALYAIADNLLNNKEVIKEHNVRDIQEGESFRLSASERDRIVLTDSRIDSMAQGVRQIATLPDPVGELFDMDTRPNGMVIGKRRVPLGVICSIFENRPNVTIDISALSLKAGNACILRGGKEAINSNRILTRLIQEAISRTGLTKDVVQFIDSTDRSLVDELLAMGDYIDLMVPRGGSEFINFVKNNARMPVLLGGIGVCHTYVDRIVDECKALNIVMNAKVKRPSVCNALDTLLVHSKSASTFLPAIAKRLAEAGVEMRCDNRSLAVLGPCNDQIHVKEAHSEDFGKEFLDLIIAIKVVDSLEEAIGHIDEFGSGHSEAIVTEDYSAAMKFLDQVDAAAVFVNVSTYFHDGGQFGLGAEVGISTQKLHARGPLGLKEITSYKWIVLGDGQVRD</sequence>
<evidence type="ECO:0000256" key="6">
    <source>
        <dbReference type="ARBA" id="ARBA00023002"/>
    </source>
</evidence>
<evidence type="ECO:0000256" key="2">
    <source>
        <dbReference type="ARBA" id="ARBA00013002"/>
    </source>
</evidence>
<keyword evidence="4" id="KW-0641">Proline biosynthesis</keyword>
<dbReference type="InterPro" id="IPR016161">
    <property type="entry name" value="Ald_DH/histidinol_DH"/>
</dbReference>
<dbReference type="PIRSF" id="PIRSF000151">
    <property type="entry name" value="GPR"/>
    <property type="match status" value="1"/>
</dbReference>
<dbReference type="GO" id="GO:0004350">
    <property type="term" value="F:glutamate-5-semialdehyde dehydrogenase activity"/>
    <property type="evidence" value="ECO:0007669"/>
    <property type="project" value="UniProtKB-EC"/>
</dbReference>
<keyword evidence="6" id="KW-0560">Oxidoreductase</keyword>
<dbReference type="GO" id="GO:0050661">
    <property type="term" value="F:NADP binding"/>
    <property type="evidence" value="ECO:0007669"/>
    <property type="project" value="InterPro"/>
</dbReference>
<accession>A0A381U5A7</accession>
<comment type="pathway">
    <text evidence="1">Amino-acid biosynthesis; L-proline biosynthesis; L-glutamate 5-semialdehyde from L-glutamate: step 2/2.</text>
</comment>
<dbReference type="InterPro" id="IPR020593">
    <property type="entry name" value="G-glutamylP_reductase_CS"/>
</dbReference>
<dbReference type="GO" id="GO:0055129">
    <property type="term" value="P:L-proline biosynthetic process"/>
    <property type="evidence" value="ECO:0007669"/>
    <property type="project" value="UniProtKB-UniPathway"/>
</dbReference>
<keyword evidence="3" id="KW-0028">Amino-acid biosynthesis</keyword>
<dbReference type="Pfam" id="PF00171">
    <property type="entry name" value="Aldedh"/>
    <property type="match status" value="2"/>
</dbReference>
<dbReference type="InterPro" id="IPR000965">
    <property type="entry name" value="GPR_dom"/>
</dbReference>
<dbReference type="AlphaFoldDB" id="A0A381U5A7"/>
<reference evidence="9" key="1">
    <citation type="submission" date="2018-05" db="EMBL/GenBank/DDBJ databases">
        <authorList>
            <person name="Lanie J.A."/>
            <person name="Ng W.-L."/>
            <person name="Kazmierczak K.M."/>
            <person name="Andrzejewski T.M."/>
            <person name="Davidsen T.M."/>
            <person name="Wayne K.J."/>
            <person name="Tettelin H."/>
            <person name="Glass J.I."/>
            <person name="Rusch D."/>
            <person name="Podicherti R."/>
            <person name="Tsui H.-C.T."/>
            <person name="Winkler M.E."/>
        </authorList>
    </citation>
    <scope>NUCLEOTIDE SEQUENCE</scope>
</reference>
<organism evidence="9">
    <name type="scientific">marine metagenome</name>
    <dbReference type="NCBI Taxonomy" id="408172"/>
    <lineage>
        <taxon>unclassified sequences</taxon>
        <taxon>metagenomes</taxon>
        <taxon>ecological metagenomes</taxon>
    </lineage>
</organism>
<dbReference type="FunFam" id="3.40.309.10:FF:000006">
    <property type="entry name" value="Gamma-glutamyl phosphate reductase"/>
    <property type="match status" value="1"/>
</dbReference>
<feature type="domain" description="Aldehyde dehydrogenase" evidence="8">
    <location>
        <begin position="14"/>
        <end position="313"/>
    </location>
</feature>
<protein>
    <recommendedName>
        <fullName evidence="2">glutamate-5-semialdehyde dehydrogenase</fullName>
        <ecNumber evidence="2">1.2.1.41</ecNumber>
    </recommendedName>
</protein>
<proteinExistence type="inferred from homology"/>
<dbReference type="PANTHER" id="PTHR11063:SF8">
    <property type="entry name" value="DELTA-1-PYRROLINE-5-CARBOXYLATE SYNTHASE"/>
    <property type="match status" value="1"/>
</dbReference>